<dbReference type="OrthoDB" id="9698at10239"/>
<dbReference type="KEGG" id="vg:23680616"/>
<dbReference type="PROSITE" id="PS51186">
    <property type="entry name" value="GNAT"/>
    <property type="match status" value="1"/>
</dbReference>
<organism evidence="2 3">
    <name type="scientific">Pseudomonas phage vB_PaeP_PAO1_Ab05</name>
    <dbReference type="NCBI Taxonomy" id="1548902"/>
    <lineage>
        <taxon>Viruses</taxon>
        <taxon>Duplodnaviria</taxon>
        <taxon>Heunggongvirae</taxon>
        <taxon>Uroviricota</taxon>
        <taxon>Caudoviricetes</taxon>
        <taxon>Autographivirales</taxon>
        <taxon>Autoscriptoviridae</taxon>
        <taxon>Krylovirinae</taxon>
        <taxon>Phikmvvirus</taxon>
        <taxon>Phikmvvirus Ab05</taxon>
    </lineage>
</organism>
<dbReference type="CDD" id="cd04301">
    <property type="entry name" value="NAT_SF"/>
    <property type="match status" value="1"/>
</dbReference>
<proteinExistence type="predicted"/>
<dbReference type="RefSeq" id="YP_009125714.1">
    <property type="nucleotide sequence ID" value="NC_026602.1"/>
</dbReference>
<dbReference type="Gene3D" id="3.40.630.30">
    <property type="match status" value="1"/>
</dbReference>
<dbReference type="SUPFAM" id="SSF55729">
    <property type="entry name" value="Acyl-CoA N-acyltransferases (Nat)"/>
    <property type="match status" value="1"/>
</dbReference>
<keyword evidence="3" id="KW-1185">Reference proteome</keyword>
<evidence type="ECO:0000259" key="1">
    <source>
        <dbReference type="PROSITE" id="PS51186"/>
    </source>
</evidence>
<gene>
    <name evidence="2" type="primary">ORF16</name>
</gene>
<dbReference type="InterPro" id="IPR016181">
    <property type="entry name" value="Acyl_CoA_acyltransferase"/>
</dbReference>
<feature type="domain" description="N-acetyltransferase" evidence="1">
    <location>
        <begin position="43"/>
        <end position="176"/>
    </location>
</feature>
<dbReference type="Pfam" id="PF13508">
    <property type="entry name" value="Acetyltransf_7"/>
    <property type="match status" value="1"/>
</dbReference>
<evidence type="ECO:0000313" key="2">
    <source>
        <dbReference type="EMBL" id="CEF89277.1"/>
    </source>
</evidence>
<name>A0A0A1IWK4_9CAUD</name>
<accession>A0A0A1IWK4</accession>
<reference evidence="2 3" key="1">
    <citation type="journal article" date="2015" name="PLoS ONE">
        <title>Investigation of a Large Collection of Pseudomonas aeruginosa Bacteriophages Collected from a Single Environmental Source in Abidjan, Cote d'Ivoire.</title>
        <authorList>
            <person name="Essoh C."/>
            <person name="Latino L."/>
            <person name="Midoux C."/>
            <person name="Blouin Y."/>
            <person name="Loukou G."/>
            <person name="Nguetta S.P."/>
            <person name="Lathro S."/>
            <person name="Cablanmian A."/>
            <person name="Kouassi A.K."/>
            <person name="Vergnaud G."/>
            <person name="Pourcel C."/>
        </authorList>
    </citation>
    <scope>NUCLEOTIDE SEQUENCE [LARGE SCALE GENOMIC DNA]</scope>
    <source>
        <strain evidence="2">Ab05</strain>
    </source>
</reference>
<dbReference type="EMBL" id="LN610574">
    <property type="protein sequence ID" value="CEF89277.1"/>
    <property type="molecule type" value="Genomic_DNA"/>
</dbReference>
<dbReference type="GO" id="GO:0016747">
    <property type="term" value="F:acyltransferase activity, transferring groups other than amino-acyl groups"/>
    <property type="evidence" value="ECO:0007669"/>
    <property type="project" value="InterPro"/>
</dbReference>
<evidence type="ECO:0000313" key="3">
    <source>
        <dbReference type="Proteomes" id="UP000030229"/>
    </source>
</evidence>
<sequence>MSKTNLYPLNLNPGLIQIKTIHVFSIQAAKDEPNWWQWFLWQRKYHPLRDSLDTAGELSASIAEYVHRLRRNGCRDRDIWRNKGGVLALGAFSLAGEMIGSCLVVDNELRALCVDDRYKGQGIGAELVRAAELAGAERLSCFEFLEPFYAGLGWRTERREANWTEGEPDVLHMRAPGHDV</sequence>
<dbReference type="GeneID" id="23680616"/>
<dbReference type="InterPro" id="IPR000182">
    <property type="entry name" value="GNAT_dom"/>
</dbReference>
<dbReference type="Proteomes" id="UP000030229">
    <property type="component" value="Segment"/>
</dbReference>
<protein>
    <recommendedName>
        <fullName evidence="1">N-acetyltransferase domain-containing protein</fullName>
    </recommendedName>
</protein>